<evidence type="ECO:0000313" key="12">
    <source>
        <dbReference type="Proteomes" id="UP000186323"/>
    </source>
</evidence>
<evidence type="ECO:0000313" key="11">
    <source>
        <dbReference type="EMBL" id="SFV73554.1"/>
    </source>
</evidence>
<dbReference type="Pfam" id="PF00696">
    <property type="entry name" value="AA_kinase"/>
    <property type="match status" value="1"/>
</dbReference>
<comment type="subcellular location">
    <subcellularLocation>
        <location evidence="9">Cytoplasm</location>
    </subcellularLocation>
</comment>
<dbReference type="EC" id="2.7.2.8" evidence="9"/>
<keyword evidence="2 9" id="KW-0055">Arginine biosynthesis</keyword>
<feature type="binding site" evidence="9">
    <location>
        <begin position="43"/>
        <end position="44"/>
    </location>
    <ligand>
        <name>substrate</name>
    </ligand>
</feature>
<evidence type="ECO:0000256" key="9">
    <source>
        <dbReference type="HAMAP-Rule" id="MF_00082"/>
    </source>
</evidence>
<dbReference type="GO" id="GO:0003991">
    <property type="term" value="F:acetylglutamate kinase activity"/>
    <property type="evidence" value="ECO:0007669"/>
    <property type="project" value="UniProtKB-UniRule"/>
</dbReference>
<evidence type="ECO:0000256" key="8">
    <source>
        <dbReference type="ARBA" id="ARBA00048141"/>
    </source>
</evidence>
<comment type="pathway">
    <text evidence="1 9">Amino-acid biosynthesis; L-arginine biosynthesis; N(2)-acetyl-L-ornithine from L-glutamate: step 2/4.</text>
</comment>
<reference evidence="12" key="1">
    <citation type="submission" date="2016-10" db="EMBL/GenBank/DDBJ databases">
        <authorList>
            <person name="Wegmann U."/>
        </authorList>
    </citation>
    <scope>NUCLEOTIDE SEQUENCE [LARGE SCALE GENOMIC DNA]</scope>
</reference>
<dbReference type="RefSeq" id="WP_072335465.1">
    <property type="nucleotide sequence ID" value="NZ_CALJDE010000030.1"/>
</dbReference>
<dbReference type="FunFam" id="3.40.1160.10:FF:000004">
    <property type="entry name" value="Acetylglutamate kinase"/>
    <property type="match status" value="1"/>
</dbReference>
<dbReference type="AlphaFoldDB" id="A0A1K1LFS8"/>
<protein>
    <recommendedName>
        <fullName evidence="9">Acetylglutamate kinase</fullName>
        <ecNumber evidence="9">2.7.2.8</ecNumber>
    </recommendedName>
    <alternativeName>
        <fullName evidence="9">N-acetyl-L-glutamate 5-phosphotransferase</fullName>
    </alternativeName>
    <alternativeName>
        <fullName evidence="9">NAG kinase</fullName>
        <shortName evidence="9">NAGK</shortName>
    </alternativeName>
</protein>
<evidence type="ECO:0000256" key="1">
    <source>
        <dbReference type="ARBA" id="ARBA00004828"/>
    </source>
</evidence>
<evidence type="ECO:0000256" key="6">
    <source>
        <dbReference type="ARBA" id="ARBA00022777"/>
    </source>
</evidence>
<dbReference type="InterPro" id="IPR001057">
    <property type="entry name" value="Glu/AcGlu_kinase"/>
</dbReference>
<keyword evidence="9" id="KW-0963">Cytoplasm</keyword>
<dbReference type="InterPro" id="IPR004662">
    <property type="entry name" value="AcgluKinase_fam"/>
</dbReference>
<evidence type="ECO:0000256" key="3">
    <source>
        <dbReference type="ARBA" id="ARBA00022605"/>
    </source>
</evidence>
<dbReference type="GO" id="GO:0005737">
    <property type="term" value="C:cytoplasm"/>
    <property type="evidence" value="ECO:0007669"/>
    <property type="project" value="UniProtKB-SubCell"/>
</dbReference>
<evidence type="ECO:0000256" key="2">
    <source>
        <dbReference type="ARBA" id="ARBA00022571"/>
    </source>
</evidence>
<feature type="site" description="Transition state stabilizer" evidence="9">
    <location>
        <position position="217"/>
    </location>
</feature>
<evidence type="ECO:0000256" key="5">
    <source>
        <dbReference type="ARBA" id="ARBA00022741"/>
    </source>
</evidence>
<feature type="binding site" evidence="9">
    <location>
        <position position="157"/>
    </location>
    <ligand>
        <name>substrate</name>
    </ligand>
</feature>
<dbReference type="GO" id="GO:0005524">
    <property type="term" value="F:ATP binding"/>
    <property type="evidence" value="ECO:0007669"/>
    <property type="project" value="UniProtKB-UniRule"/>
</dbReference>
<dbReference type="InterPro" id="IPR001048">
    <property type="entry name" value="Asp/Glu/Uridylate_kinase"/>
</dbReference>
<name>A0A1K1LFS8_9BACT</name>
<evidence type="ECO:0000256" key="4">
    <source>
        <dbReference type="ARBA" id="ARBA00022679"/>
    </source>
</evidence>
<dbReference type="Gene3D" id="3.40.1160.10">
    <property type="entry name" value="Acetylglutamate kinase-like"/>
    <property type="match status" value="1"/>
</dbReference>
<comment type="function">
    <text evidence="9">Catalyzes the ATP-dependent phosphorylation of N-acetyl-L-glutamate.</text>
</comment>
<keyword evidence="3 9" id="KW-0028">Amino-acid biosynthesis</keyword>
<feature type="binding site" evidence="9">
    <location>
        <position position="65"/>
    </location>
    <ligand>
        <name>substrate</name>
    </ligand>
</feature>
<organism evidence="11 12">
    <name type="scientific">Desulfovibrio piger</name>
    <dbReference type="NCBI Taxonomy" id="901"/>
    <lineage>
        <taxon>Bacteria</taxon>
        <taxon>Pseudomonadati</taxon>
        <taxon>Thermodesulfobacteriota</taxon>
        <taxon>Desulfovibrionia</taxon>
        <taxon>Desulfovibrionales</taxon>
        <taxon>Desulfovibrionaceae</taxon>
        <taxon>Desulfovibrio</taxon>
    </lineage>
</organism>
<dbReference type="InterPro" id="IPR036393">
    <property type="entry name" value="AceGlu_kinase-like_sf"/>
</dbReference>
<dbReference type="PANTHER" id="PTHR23342:SF0">
    <property type="entry name" value="N-ACETYLGLUTAMATE SYNTHASE, MITOCHONDRIAL"/>
    <property type="match status" value="1"/>
</dbReference>
<keyword evidence="4 9" id="KW-0808">Transferase</keyword>
<keyword evidence="12" id="KW-1185">Reference proteome</keyword>
<sequence length="259" mass="27158">MSTQTVVIKYGGHAMDRDELNAAFADDMAFLQQSMRLVVVHGGGPQINALLDRLAIESRFEKGLRVTDADTMQAVEMVLCGQVNKSVVSRFLQHGARAAGLSGRDAGLLRARVKDPVLGLVGEVEKVDASVLACLLDGGFLPVVAPVASGPEGQALNINADTAAGAVAGALHADYFVLISDVPGVLDADKKLIPSLDRARIAELLEAGVINGGMIPKVQSCLHALDEGCSRALILDGRQPSSLRRYLLDGEPLGTVVTA</sequence>
<dbReference type="GO" id="GO:0042450">
    <property type="term" value="P:L-arginine biosynthetic process via ornithine"/>
    <property type="evidence" value="ECO:0007669"/>
    <property type="project" value="UniProtKB-UniRule"/>
</dbReference>
<feature type="domain" description="Aspartate/glutamate/uridylate kinase" evidence="10">
    <location>
        <begin position="5"/>
        <end position="235"/>
    </location>
</feature>
<evidence type="ECO:0000259" key="10">
    <source>
        <dbReference type="Pfam" id="PF00696"/>
    </source>
</evidence>
<dbReference type="NCBIfam" id="TIGR00761">
    <property type="entry name" value="argB"/>
    <property type="match status" value="1"/>
</dbReference>
<feature type="site" description="Transition state stabilizer" evidence="9">
    <location>
        <position position="9"/>
    </location>
</feature>
<comment type="catalytic activity">
    <reaction evidence="8 9">
        <text>N-acetyl-L-glutamate + ATP = N-acetyl-L-glutamyl 5-phosphate + ADP</text>
        <dbReference type="Rhea" id="RHEA:14629"/>
        <dbReference type="ChEBI" id="CHEBI:30616"/>
        <dbReference type="ChEBI" id="CHEBI:44337"/>
        <dbReference type="ChEBI" id="CHEBI:57936"/>
        <dbReference type="ChEBI" id="CHEBI:456216"/>
        <dbReference type="EC" id="2.7.2.8"/>
    </reaction>
</comment>
<dbReference type="SUPFAM" id="SSF53633">
    <property type="entry name" value="Carbamate kinase-like"/>
    <property type="match status" value="1"/>
</dbReference>
<gene>
    <name evidence="9" type="primary">argB</name>
    <name evidence="11" type="ORF">DESPIGER_1718</name>
</gene>
<dbReference type="CDD" id="cd04238">
    <property type="entry name" value="AAK_NAGK-like"/>
    <property type="match status" value="1"/>
</dbReference>
<comment type="similarity">
    <text evidence="9">Belongs to the acetylglutamate kinase family. ArgB subfamily.</text>
</comment>
<keyword evidence="7 9" id="KW-0067">ATP-binding</keyword>
<dbReference type="PANTHER" id="PTHR23342">
    <property type="entry name" value="N-ACETYLGLUTAMATE SYNTHASE"/>
    <property type="match status" value="1"/>
</dbReference>
<dbReference type="HAMAP" id="MF_00082">
    <property type="entry name" value="ArgB"/>
    <property type="match status" value="1"/>
</dbReference>
<accession>A0A1K1LFS8</accession>
<evidence type="ECO:0000256" key="7">
    <source>
        <dbReference type="ARBA" id="ARBA00022840"/>
    </source>
</evidence>
<dbReference type="UniPathway" id="UPA00068">
    <property type="reaction ID" value="UER00107"/>
</dbReference>
<dbReference type="Proteomes" id="UP000186323">
    <property type="component" value="Chromosome I"/>
</dbReference>
<dbReference type="PIRSF" id="PIRSF000728">
    <property type="entry name" value="NAGK"/>
    <property type="match status" value="1"/>
</dbReference>
<dbReference type="PRINTS" id="PR00474">
    <property type="entry name" value="GLU5KINASE"/>
</dbReference>
<keyword evidence="5 9" id="KW-0547">Nucleotide-binding</keyword>
<dbReference type="OrthoDB" id="9803155at2"/>
<proteinExistence type="inferred from homology"/>
<dbReference type="KEGG" id="dpg:DESPIGER_1718"/>
<dbReference type="InterPro" id="IPR037528">
    <property type="entry name" value="ArgB"/>
</dbReference>
<dbReference type="EMBL" id="LT630450">
    <property type="protein sequence ID" value="SFV73554.1"/>
    <property type="molecule type" value="Genomic_DNA"/>
</dbReference>
<keyword evidence="6 9" id="KW-0418">Kinase</keyword>